<comment type="caution">
    <text evidence="1">The sequence shown here is derived from an EMBL/GenBank/DDBJ whole genome shotgun (WGS) entry which is preliminary data.</text>
</comment>
<sequence length="62" mass="7193">VSNIHIIQQCNIVKLSKWFTFGIMANESTRGDSKVFVICFMYWDLVSNEPKVTLLELQDLTQ</sequence>
<evidence type="ECO:0000313" key="1">
    <source>
        <dbReference type="EMBL" id="CAG8790568.1"/>
    </source>
</evidence>
<protein>
    <submittedName>
        <fullName evidence="1">30930_t:CDS:1</fullName>
    </submittedName>
</protein>
<feature type="non-terminal residue" evidence="1">
    <location>
        <position position="62"/>
    </location>
</feature>
<proteinExistence type="predicted"/>
<reference evidence="1" key="1">
    <citation type="submission" date="2021-06" db="EMBL/GenBank/DDBJ databases">
        <authorList>
            <person name="Kallberg Y."/>
            <person name="Tangrot J."/>
            <person name="Rosling A."/>
        </authorList>
    </citation>
    <scope>NUCLEOTIDE SEQUENCE</scope>
    <source>
        <strain evidence="1">MA461A</strain>
    </source>
</reference>
<accession>A0ACA9REX7</accession>
<dbReference type="Proteomes" id="UP000789920">
    <property type="component" value="Unassembled WGS sequence"/>
</dbReference>
<evidence type="ECO:0000313" key="2">
    <source>
        <dbReference type="Proteomes" id="UP000789920"/>
    </source>
</evidence>
<feature type="non-terminal residue" evidence="1">
    <location>
        <position position="1"/>
    </location>
</feature>
<name>A0ACA9REX7_9GLOM</name>
<keyword evidence="2" id="KW-1185">Reference proteome</keyword>
<organism evidence="1 2">
    <name type="scientific">Racocetra persica</name>
    <dbReference type="NCBI Taxonomy" id="160502"/>
    <lineage>
        <taxon>Eukaryota</taxon>
        <taxon>Fungi</taxon>
        <taxon>Fungi incertae sedis</taxon>
        <taxon>Mucoromycota</taxon>
        <taxon>Glomeromycotina</taxon>
        <taxon>Glomeromycetes</taxon>
        <taxon>Diversisporales</taxon>
        <taxon>Gigasporaceae</taxon>
        <taxon>Racocetra</taxon>
    </lineage>
</organism>
<dbReference type="EMBL" id="CAJVQC010051601">
    <property type="protein sequence ID" value="CAG8790568.1"/>
    <property type="molecule type" value="Genomic_DNA"/>
</dbReference>
<gene>
    <name evidence="1" type="ORF">RPERSI_LOCUS19073</name>
</gene>